<dbReference type="OrthoDB" id="3240216at2"/>
<dbReference type="Pfam" id="PF12089">
    <property type="entry name" value="DUF3566"/>
    <property type="match status" value="1"/>
</dbReference>
<dbReference type="AlphaFoldDB" id="A0A7J5BGH1"/>
<feature type="transmembrane region" description="Helical" evidence="1">
    <location>
        <begin position="92"/>
        <end position="118"/>
    </location>
</feature>
<keyword evidence="4" id="KW-1185">Reference proteome</keyword>
<protein>
    <submittedName>
        <fullName evidence="3">DUF3566 domain-containing protein</fullName>
    </submittedName>
</protein>
<reference evidence="3 4" key="1">
    <citation type="submission" date="2019-09" db="EMBL/GenBank/DDBJ databases">
        <title>Phylogeny of genus Pseudoclavibacter and closely related genus.</title>
        <authorList>
            <person name="Li Y."/>
        </authorList>
    </citation>
    <scope>NUCLEOTIDE SEQUENCE [LARGE SCALE GENOMIC DNA]</scope>
    <source>
        <strain evidence="3 4">KCTC 13959</strain>
    </source>
</reference>
<dbReference type="RefSeq" id="WP_158051226.1">
    <property type="nucleotide sequence ID" value="NZ_WBKB01000001.1"/>
</dbReference>
<gene>
    <name evidence="3" type="ORF">F8O05_02900</name>
</gene>
<dbReference type="EMBL" id="WBKB01000001">
    <property type="protein sequence ID" value="KAB1645218.1"/>
    <property type="molecule type" value="Genomic_DNA"/>
</dbReference>
<evidence type="ECO:0000256" key="1">
    <source>
        <dbReference type="SAM" id="Phobius"/>
    </source>
</evidence>
<organism evidence="3 4">
    <name type="scientific">Gulosibacter chungangensis</name>
    <dbReference type="NCBI Taxonomy" id="979746"/>
    <lineage>
        <taxon>Bacteria</taxon>
        <taxon>Bacillati</taxon>
        <taxon>Actinomycetota</taxon>
        <taxon>Actinomycetes</taxon>
        <taxon>Micrococcales</taxon>
        <taxon>Microbacteriaceae</taxon>
        <taxon>Gulosibacter</taxon>
    </lineage>
</organism>
<dbReference type="Proteomes" id="UP000433493">
    <property type="component" value="Unassembled WGS sequence"/>
</dbReference>
<feature type="transmembrane region" description="Helical" evidence="1">
    <location>
        <begin position="36"/>
        <end position="59"/>
    </location>
</feature>
<evidence type="ECO:0000259" key="2">
    <source>
        <dbReference type="Pfam" id="PF12089"/>
    </source>
</evidence>
<accession>A0A7J5BGH1</accession>
<evidence type="ECO:0000313" key="4">
    <source>
        <dbReference type="Proteomes" id="UP000433493"/>
    </source>
</evidence>
<proteinExistence type="predicted"/>
<dbReference type="InterPro" id="IPR021949">
    <property type="entry name" value="DUF3566_TM"/>
</dbReference>
<sequence>MTSVADKLAKKSERRTSKKQVRLRLVQIDVWSVVKLALLIAACVGVVIIVAAILLWTVLANTGVMESINNLLNDVTSNEQITVETFINFQGVLAFSAILALLEIVVMTALAAIAAFLYNLTVRLTGGIVFGFTNS</sequence>
<keyword evidence="1" id="KW-0812">Transmembrane</keyword>
<keyword evidence="1" id="KW-1133">Transmembrane helix</keyword>
<keyword evidence="1" id="KW-0472">Membrane</keyword>
<feature type="domain" description="DUF3566" evidence="2">
    <location>
        <begin position="19"/>
        <end position="133"/>
    </location>
</feature>
<comment type="caution">
    <text evidence="3">The sequence shown here is derived from an EMBL/GenBank/DDBJ whole genome shotgun (WGS) entry which is preliminary data.</text>
</comment>
<evidence type="ECO:0000313" key="3">
    <source>
        <dbReference type="EMBL" id="KAB1645218.1"/>
    </source>
</evidence>
<name>A0A7J5BGH1_9MICO</name>